<organism evidence="1 2">
    <name type="scientific">Rhabditophanes sp. KR3021</name>
    <dbReference type="NCBI Taxonomy" id="114890"/>
    <lineage>
        <taxon>Eukaryota</taxon>
        <taxon>Metazoa</taxon>
        <taxon>Ecdysozoa</taxon>
        <taxon>Nematoda</taxon>
        <taxon>Chromadorea</taxon>
        <taxon>Rhabditida</taxon>
        <taxon>Tylenchina</taxon>
        <taxon>Panagrolaimomorpha</taxon>
        <taxon>Strongyloidoidea</taxon>
        <taxon>Alloionematidae</taxon>
        <taxon>Rhabditophanes</taxon>
    </lineage>
</organism>
<name>A0AC35TGG7_9BILA</name>
<protein>
    <submittedName>
        <fullName evidence="2">Secreted protein</fullName>
    </submittedName>
</protein>
<sequence>MNTKLICLVLAAMAISTSALTCSSKSVGLGFLQIKDDTSGKVVTCAGTNQCISIIGVYDAKPVVYKGCYQDYVDNVEGYINRPELLKPNACNKNKLQVASHESTPVTLCSCSTANCNK</sequence>
<evidence type="ECO:0000313" key="2">
    <source>
        <dbReference type="WBParaSite" id="RSKR_0000026600.1"/>
    </source>
</evidence>
<proteinExistence type="predicted"/>
<evidence type="ECO:0000313" key="1">
    <source>
        <dbReference type="Proteomes" id="UP000095286"/>
    </source>
</evidence>
<accession>A0AC35TGG7</accession>
<dbReference type="Proteomes" id="UP000095286">
    <property type="component" value="Unplaced"/>
</dbReference>
<dbReference type="WBParaSite" id="RSKR_0000026600.1">
    <property type="protein sequence ID" value="RSKR_0000026600.1"/>
    <property type="gene ID" value="RSKR_0000026600"/>
</dbReference>
<reference evidence="2" key="1">
    <citation type="submission" date="2016-11" db="UniProtKB">
        <authorList>
            <consortium name="WormBaseParasite"/>
        </authorList>
    </citation>
    <scope>IDENTIFICATION</scope>
    <source>
        <strain evidence="2">KR3021</strain>
    </source>
</reference>